<feature type="domain" description="DZF" evidence="11">
    <location>
        <begin position="361"/>
        <end position="514"/>
    </location>
</feature>
<sequence>MYICNGCLKLNLISSCSGSGGGVLARNAQNQLRCELCDVSCTGADAYAAHIRGAKHQKVVKLHTKLGKPIPSTEPSMVTQTSSSTTAALNKTTTATLSSSSTTSSLCVAAASSSATSSSPPYLKPVTMVSSGVAGVKNPLANSLSVANSSSVGKKVNTPKINFVGGNKLQTTVKAEEARSEVKVEVSKPATPSSGAQDSKAEVPDTLSASTLAALQNDVQPVGHDYVEEVRNDEGKVIRFHCKLCECSFNDPNAKEMHLKGRRHRLQYKKKVNPDLQVEVKPSIRARKIQEEKMRKQMQKEEYWRRREEEERWRMEMRRYEEDMYWRRMEEEQHHWDERRRMPDGGYPQGPPGPPGLLGVRPGMPGLQPQGPVPPRRPDSSDDRYVMTKHATIYPSEDELQSIQKIVSITERALKLVSDIITDQDKTKDEDKEKKEPSKDRALKGVMRVGVLAKGLLLRGDKNVNLVLLCSERPTKSLLSCIVEHLPKQLTVLFLQMPHHIISSMATFIGYMQS</sequence>
<evidence type="ECO:0000256" key="1">
    <source>
        <dbReference type="ARBA" id="ARBA00004123"/>
    </source>
</evidence>
<dbReference type="Gene3D" id="3.30.460.10">
    <property type="entry name" value="Beta Polymerase, domain 2"/>
    <property type="match status" value="1"/>
</dbReference>
<evidence type="ECO:0000313" key="13">
    <source>
        <dbReference type="Proteomes" id="UP001501940"/>
    </source>
</evidence>
<dbReference type="Pfam" id="PF12874">
    <property type="entry name" value="zf-met"/>
    <property type="match status" value="2"/>
</dbReference>
<dbReference type="PANTHER" id="PTHR45762">
    <property type="entry name" value="ZINC FINGER RNA-BINDING PROTEIN"/>
    <property type="match status" value="1"/>
</dbReference>
<reference evidence="12" key="2">
    <citation type="submission" date="2025-08" db="UniProtKB">
        <authorList>
            <consortium name="Ensembl"/>
        </authorList>
    </citation>
    <scope>IDENTIFICATION</scope>
</reference>
<dbReference type="SMART" id="SM00355">
    <property type="entry name" value="ZnF_C2H2"/>
    <property type="match status" value="2"/>
</dbReference>
<dbReference type="GeneTree" id="ENSGT00940000155290"/>
<dbReference type="GO" id="GO:0008270">
    <property type="term" value="F:zinc ion binding"/>
    <property type="evidence" value="ECO:0007669"/>
    <property type="project" value="InterPro"/>
</dbReference>
<keyword evidence="13" id="KW-1185">Reference proteome</keyword>
<dbReference type="AlphaFoldDB" id="A0A3Q1D4H1"/>
<dbReference type="Proteomes" id="UP001501940">
    <property type="component" value="Chromosome 6"/>
</dbReference>
<evidence type="ECO:0000256" key="2">
    <source>
        <dbReference type="ARBA" id="ARBA00004496"/>
    </source>
</evidence>
<evidence type="ECO:0000256" key="4">
    <source>
        <dbReference type="ARBA" id="ARBA00022490"/>
    </source>
</evidence>
<keyword evidence="8" id="KW-0539">Nucleus</keyword>
<evidence type="ECO:0000259" key="11">
    <source>
        <dbReference type="PROSITE" id="PS51703"/>
    </source>
</evidence>
<evidence type="ECO:0000256" key="6">
    <source>
        <dbReference type="ARBA" id="ARBA00022884"/>
    </source>
</evidence>
<evidence type="ECO:0000313" key="12">
    <source>
        <dbReference type="Ensembl" id="ENSAOCP00000025916.2"/>
    </source>
</evidence>
<dbReference type="FunFam" id="3.30.160.60:FF:000153">
    <property type="entry name" value="Zinc finger RNA-binding protein 2"/>
    <property type="match status" value="1"/>
</dbReference>
<dbReference type="GO" id="GO:0003677">
    <property type="term" value="F:DNA binding"/>
    <property type="evidence" value="ECO:0007669"/>
    <property type="project" value="UniProtKB-KW"/>
</dbReference>
<protein>
    <recommendedName>
        <fullName evidence="9">Zinc finger RNA-binding protein</fullName>
    </recommendedName>
</protein>
<evidence type="ECO:0000256" key="9">
    <source>
        <dbReference type="ARBA" id="ARBA00041195"/>
    </source>
</evidence>
<evidence type="ECO:0000256" key="8">
    <source>
        <dbReference type="ARBA" id="ARBA00023242"/>
    </source>
</evidence>
<keyword evidence="6" id="KW-0694">RNA-binding</keyword>
<keyword evidence="7" id="KW-0238">DNA-binding</keyword>
<evidence type="ECO:0000256" key="3">
    <source>
        <dbReference type="ARBA" id="ARBA00022473"/>
    </source>
</evidence>
<dbReference type="SMART" id="SM00451">
    <property type="entry name" value="ZnF_U1"/>
    <property type="match status" value="2"/>
</dbReference>
<organism evidence="12 13">
    <name type="scientific">Amphiprion ocellaris</name>
    <name type="common">Clown anemonefish</name>
    <dbReference type="NCBI Taxonomy" id="80972"/>
    <lineage>
        <taxon>Eukaryota</taxon>
        <taxon>Metazoa</taxon>
        <taxon>Chordata</taxon>
        <taxon>Craniata</taxon>
        <taxon>Vertebrata</taxon>
        <taxon>Euteleostomi</taxon>
        <taxon>Actinopterygii</taxon>
        <taxon>Neopterygii</taxon>
        <taxon>Teleostei</taxon>
        <taxon>Neoteleostei</taxon>
        <taxon>Acanthomorphata</taxon>
        <taxon>Ovalentaria</taxon>
        <taxon>Pomacentridae</taxon>
        <taxon>Amphiprion</taxon>
    </lineage>
</organism>
<evidence type="ECO:0000256" key="7">
    <source>
        <dbReference type="ARBA" id="ARBA00023125"/>
    </source>
</evidence>
<evidence type="ECO:0000256" key="10">
    <source>
        <dbReference type="SAM" id="MobiDB-lite"/>
    </source>
</evidence>
<dbReference type="PANTHER" id="PTHR45762:SF21">
    <property type="entry name" value="ZINC FINGER RNA-BINDING PROTEIN"/>
    <property type="match status" value="1"/>
</dbReference>
<name>A0A3Q1D4H1_AMPOC</name>
<dbReference type="InterPro" id="IPR043519">
    <property type="entry name" value="NT_sf"/>
</dbReference>
<keyword evidence="3" id="KW-0217">Developmental protein</keyword>
<dbReference type="PROSITE" id="PS00028">
    <property type="entry name" value="ZINC_FINGER_C2H2_1"/>
    <property type="match status" value="1"/>
</dbReference>
<dbReference type="InterPro" id="IPR049401">
    <property type="entry name" value="DZF_dom_N"/>
</dbReference>
<feature type="region of interest" description="Disordered" evidence="10">
    <location>
        <begin position="183"/>
        <end position="204"/>
    </location>
</feature>
<keyword evidence="4" id="KW-0963">Cytoplasm</keyword>
<dbReference type="Gene3D" id="3.30.160.60">
    <property type="entry name" value="Classic Zinc Finger"/>
    <property type="match status" value="2"/>
</dbReference>
<dbReference type="InterPro" id="IPR013087">
    <property type="entry name" value="Znf_C2H2_type"/>
</dbReference>
<dbReference type="SUPFAM" id="SSF57667">
    <property type="entry name" value="beta-beta-alpha zinc fingers"/>
    <property type="match status" value="2"/>
</dbReference>
<reference evidence="12" key="3">
    <citation type="submission" date="2025-09" db="UniProtKB">
        <authorList>
            <consortium name="Ensembl"/>
        </authorList>
    </citation>
    <scope>IDENTIFICATION</scope>
</reference>
<dbReference type="STRING" id="80972.ENSAOCP00000025916"/>
<dbReference type="GO" id="GO:0071011">
    <property type="term" value="C:precatalytic spliceosome"/>
    <property type="evidence" value="ECO:0007669"/>
    <property type="project" value="TreeGrafter"/>
</dbReference>
<dbReference type="OMA" id="HDYVEEX"/>
<keyword evidence="5" id="KW-0677">Repeat</keyword>
<dbReference type="Ensembl" id="ENSAOCT00000016494.2">
    <property type="protein sequence ID" value="ENSAOCP00000025916.2"/>
    <property type="gene ID" value="ENSAOCG00000013876.2"/>
</dbReference>
<dbReference type="Pfam" id="PF07528">
    <property type="entry name" value="DZF_N"/>
    <property type="match status" value="1"/>
</dbReference>
<dbReference type="InterPro" id="IPR036236">
    <property type="entry name" value="Znf_C2H2_sf"/>
</dbReference>
<dbReference type="GO" id="GO:0003727">
    <property type="term" value="F:single-stranded RNA binding"/>
    <property type="evidence" value="ECO:0007669"/>
    <property type="project" value="TreeGrafter"/>
</dbReference>
<dbReference type="PROSITE" id="PS51703">
    <property type="entry name" value="DZF"/>
    <property type="match status" value="1"/>
</dbReference>
<dbReference type="InterPro" id="IPR006561">
    <property type="entry name" value="DZF_dom"/>
</dbReference>
<reference evidence="12 13" key="1">
    <citation type="submission" date="2022-01" db="EMBL/GenBank/DDBJ databases">
        <title>A chromosome-scale genome assembly of the false clownfish, Amphiprion ocellaris.</title>
        <authorList>
            <person name="Ryu T."/>
        </authorList>
    </citation>
    <scope>NUCLEOTIDE SEQUENCE [LARGE SCALE GENOMIC DNA]</scope>
</reference>
<dbReference type="FunFam" id="3.30.160.60:FF:000210">
    <property type="entry name" value="Zinc finger RNA-binding protein 2"/>
    <property type="match status" value="1"/>
</dbReference>
<accession>A0A3Q1D4H1</accession>
<dbReference type="InterPro" id="IPR003604">
    <property type="entry name" value="Matrin/U1-like-C_Znf_C2H2"/>
</dbReference>
<dbReference type="GO" id="GO:0005737">
    <property type="term" value="C:cytoplasm"/>
    <property type="evidence" value="ECO:0007669"/>
    <property type="project" value="UniProtKB-SubCell"/>
</dbReference>
<proteinExistence type="predicted"/>
<feature type="region of interest" description="Disordered" evidence="10">
    <location>
        <begin position="361"/>
        <end position="381"/>
    </location>
</feature>
<dbReference type="GO" id="GO:0003725">
    <property type="term" value="F:double-stranded RNA binding"/>
    <property type="evidence" value="ECO:0007669"/>
    <property type="project" value="TreeGrafter"/>
</dbReference>
<evidence type="ECO:0000256" key="5">
    <source>
        <dbReference type="ARBA" id="ARBA00022737"/>
    </source>
</evidence>
<comment type="subcellular location">
    <subcellularLocation>
        <location evidence="2">Cytoplasm</location>
    </subcellularLocation>
    <subcellularLocation>
        <location evidence="1">Nucleus</location>
    </subcellularLocation>
</comment>